<feature type="compositionally biased region" description="Basic and acidic residues" evidence="7">
    <location>
        <begin position="259"/>
        <end position="268"/>
    </location>
</feature>
<dbReference type="SUPFAM" id="SSF47459">
    <property type="entry name" value="HLH, helix-loop-helix DNA-binding domain"/>
    <property type="match status" value="1"/>
</dbReference>
<dbReference type="GO" id="GO:0000981">
    <property type="term" value="F:DNA-binding transcription factor activity, RNA polymerase II-specific"/>
    <property type="evidence" value="ECO:0007669"/>
    <property type="project" value="TreeGrafter"/>
</dbReference>
<dbReference type="InterPro" id="IPR011598">
    <property type="entry name" value="bHLH_dom"/>
</dbReference>
<comment type="caution">
    <text evidence="9">The sequence shown here is derived from an EMBL/GenBank/DDBJ whole genome shotgun (WGS) entry which is preliminary data.</text>
</comment>
<dbReference type="InterPro" id="IPR036638">
    <property type="entry name" value="HLH_DNA-bd_sf"/>
</dbReference>
<evidence type="ECO:0000256" key="4">
    <source>
        <dbReference type="ARBA" id="ARBA00023163"/>
    </source>
</evidence>
<evidence type="ECO:0000256" key="6">
    <source>
        <dbReference type="SAM" id="Coils"/>
    </source>
</evidence>
<keyword evidence="2" id="KW-0805">Transcription regulation</keyword>
<dbReference type="PANTHER" id="PTHR45776:SF2">
    <property type="entry name" value="MIP04163P"/>
    <property type="match status" value="1"/>
</dbReference>
<dbReference type="PANTHER" id="PTHR45776">
    <property type="entry name" value="MIP04163P"/>
    <property type="match status" value="1"/>
</dbReference>
<feature type="compositionally biased region" description="Basic and acidic residues" evidence="7">
    <location>
        <begin position="34"/>
        <end position="45"/>
    </location>
</feature>
<dbReference type="GO" id="GO:0046983">
    <property type="term" value="F:protein dimerization activity"/>
    <property type="evidence" value="ECO:0007669"/>
    <property type="project" value="InterPro"/>
</dbReference>
<dbReference type="CDD" id="cd14686">
    <property type="entry name" value="bZIP"/>
    <property type="match status" value="1"/>
</dbReference>
<feature type="compositionally biased region" description="Polar residues" evidence="7">
    <location>
        <begin position="19"/>
        <end position="32"/>
    </location>
</feature>
<dbReference type="PROSITE" id="PS50888">
    <property type="entry name" value="BHLH"/>
    <property type="match status" value="1"/>
</dbReference>
<dbReference type="Gene3D" id="4.10.280.10">
    <property type="entry name" value="Helix-loop-helix DNA-binding domain"/>
    <property type="match status" value="1"/>
</dbReference>
<evidence type="ECO:0000256" key="1">
    <source>
        <dbReference type="ARBA" id="ARBA00004123"/>
    </source>
</evidence>
<keyword evidence="5" id="KW-0539">Nucleus</keyword>
<accession>A0A9N8ZM53</accession>
<evidence type="ECO:0000313" key="10">
    <source>
        <dbReference type="Proteomes" id="UP000789572"/>
    </source>
</evidence>
<dbReference type="CDD" id="cd11387">
    <property type="entry name" value="bHLHzip_USF_MITF"/>
    <property type="match status" value="1"/>
</dbReference>
<dbReference type="SMART" id="SM00353">
    <property type="entry name" value="HLH"/>
    <property type="match status" value="1"/>
</dbReference>
<feature type="region of interest" description="Disordered" evidence="7">
    <location>
        <begin position="242"/>
        <end position="268"/>
    </location>
</feature>
<evidence type="ECO:0000256" key="2">
    <source>
        <dbReference type="ARBA" id="ARBA00023015"/>
    </source>
</evidence>
<dbReference type="OrthoDB" id="690068at2759"/>
<evidence type="ECO:0000256" key="5">
    <source>
        <dbReference type="ARBA" id="ARBA00023242"/>
    </source>
</evidence>
<name>A0A9N8ZM53_9GLOM</name>
<dbReference type="GO" id="GO:0005634">
    <property type="term" value="C:nucleus"/>
    <property type="evidence" value="ECO:0007669"/>
    <property type="project" value="UniProtKB-SubCell"/>
</dbReference>
<dbReference type="AlphaFoldDB" id="A0A9N8ZM53"/>
<evidence type="ECO:0000259" key="8">
    <source>
        <dbReference type="PROSITE" id="PS50888"/>
    </source>
</evidence>
<keyword evidence="6" id="KW-0175">Coiled coil</keyword>
<protein>
    <submittedName>
        <fullName evidence="9">9994_t:CDS:1</fullName>
    </submittedName>
</protein>
<dbReference type="EMBL" id="CAJVPJ010000242">
    <property type="protein sequence ID" value="CAG8500519.1"/>
    <property type="molecule type" value="Genomic_DNA"/>
</dbReference>
<reference evidence="9" key="1">
    <citation type="submission" date="2021-06" db="EMBL/GenBank/DDBJ databases">
        <authorList>
            <person name="Kallberg Y."/>
            <person name="Tangrot J."/>
            <person name="Rosling A."/>
        </authorList>
    </citation>
    <scope>NUCLEOTIDE SEQUENCE</scope>
    <source>
        <strain evidence="9">IA702</strain>
    </source>
</reference>
<evidence type="ECO:0000256" key="7">
    <source>
        <dbReference type="SAM" id="MobiDB-lite"/>
    </source>
</evidence>
<dbReference type="GO" id="GO:0000978">
    <property type="term" value="F:RNA polymerase II cis-regulatory region sequence-specific DNA binding"/>
    <property type="evidence" value="ECO:0007669"/>
    <property type="project" value="TreeGrafter"/>
</dbReference>
<feature type="region of interest" description="Disordered" evidence="7">
    <location>
        <begin position="15"/>
        <end position="67"/>
    </location>
</feature>
<organism evidence="9 10">
    <name type="scientific">Paraglomus occultum</name>
    <dbReference type="NCBI Taxonomy" id="144539"/>
    <lineage>
        <taxon>Eukaryota</taxon>
        <taxon>Fungi</taxon>
        <taxon>Fungi incertae sedis</taxon>
        <taxon>Mucoromycota</taxon>
        <taxon>Glomeromycotina</taxon>
        <taxon>Glomeromycetes</taxon>
        <taxon>Paraglomerales</taxon>
        <taxon>Paraglomeraceae</taxon>
        <taxon>Paraglomus</taxon>
    </lineage>
</organism>
<evidence type="ECO:0000313" key="9">
    <source>
        <dbReference type="EMBL" id="CAG8500519.1"/>
    </source>
</evidence>
<feature type="domain" description="BHLH" evidence="8">
    <location>
        <begin position="255"/>
        <end position="309"/>
    </location>
</feature>
<dbReference type="Proteomes" id="UP000789572">
    <property type="component" value="Unassembled WGS sequence"/>
</dbReference>
<evidence type="ECO:0000256" key="3">
    <source>
        <dbReference type="ARBA" id="ARBA00023125"/>
    </source>
</evidence>
<feature type="coiled-coil region" evidence="6">
    <location>
        <begin position="306"/>
        <end position="333"/>
    </location>
</feature>
<keyword evidence="3" id="KW-0238">DNA-binding</keyword>
<keyword evidence="10" id="KW-1185">Reference proteome</keyword>
<dbReference type="Pfam" id="PF00010">
    <property type="entry name" value="HLH"/>
    <property type="match status" value="1"/>
</dbReference>
<comment type="subcellular location">
    <subcellularLocation>
        <location evidence="1">Nucleus</location>
    </subcellularLocation>
</comment>
<sequence length="354" mass="39460">MQGQQGFEQQQALYGAPYIQQTQSGSRLTNPTKLHMEQIQRRSRNEAPPTPHNSYSNPGTIDPGLLTNSNFSRIVKHEALDMTSELEYNDHNPSPNSPTNNSAYDIDDYVPIPGNNVEVDSTFGSPGDRSVYSPGPDNTDFGFDLSSSAPSTTTGALPMGVVKKNQNQNQFAFCTPDNSFPGTTAAIPFSLPAYSASMPVYRVQDWGDHSTFSGAGSLQFSPGTDMSLVTADMIQVETEDNVNRQQALQTEKKRRRRESHNAVERRRRDHINERIQELSTLLPETYVDNSNKPNKGIILRKSVDYIRDLKQKVRDQSTRNQQLEEMVKRLQIKFGEDLGSVIGFDLSDGGRSLP</sequence>
<gene>
    <name evidence="9" type="ORF">POCULU_LOCUS2547</name>
</gene>
<proteinExistence type="predicted"/>
<keyword evidence="4" id="KW-0804">Transcription</keyword>